<dbReference type="SMART" id="SM00954">
    <property type="entry name" value="RelA_SpoT"/>
    <property type="match status" value="1"/>
</dbReference>
<keyword evidence="3" id="KW-1185">Reference proteome</keyword>
<accession>A0A518N2D7</accession>
<dbReference type="Pfam" id="PF04607">
    <property type="entry name" value="RelA_SpoT"/>
    <property type="match status" value="1"/>
</dbReference>
<dbReference type="PANTHER" id="PTHR47837:SF1">
    <property type="entry name" value="GTP PYROPHOSPHOKINASE YJBM"/>
    <property type="match status" value="1"/>
</dbReference>
<name>A0A518N2D7_9GAMM</name>
<dbReference type="OrthoDB" id="9789634at2"/>
<dbReference type="InterPro" id="IPR007685">
    <property type="entry name" value="RelA_SpoT"/>
</dbReference>
<evidence type="ECO:0000259" key="1">
    <source>
        <dbReference type="SMART" id="SM00954"/>
    </source>
</evidence>
<dbReference type="SUPFAM" id="SSF81301">
    <property type="entry name" value="Nucleotidyltransferase"/>
    <property type="match status" value="1"/>
</dbReference>
<dbReference type="KEGG" id="lug:FPZ22_03700"/>
<reference evidence="2 3" key="1">
    <citation type="submission" date="2019-07" db="EMBL/GenBank/DDBJ databases">
        <title>Full genome sequence of Luteimonas sp. Gr-4.</title>
        <authorList>
            <person name="Im W.-T."/>
        </authorList>
    </citation>
    <scope>NUCLEOTIDE SEQUENCE [LARGE SCALE GENOMIC DNA]</scope>
    <source>
        <strain evidence="2 3">Gr-4</strain>
    </source>
</reference>
<evidence type="ECO:0000313" key="2">
    <source>
        <dbReference type="EMBL" id="QDW66101.1"/>
    </source>
</evidence>
<dbReference type="InterPro" id="IPR043519">
    <property type="entry name" value="NT_sf"/>
</dbReference>
<dbReference type="CDD" id="cd05399">
    <property type="entry name" value="NT_Rel-Spo_like"/>
    <property type="match status" value="1"/>
</dbReference>
<dbReference type="AlphaFoldDB" id="A0A518N2D7"/>
<dbReference type="Proteomes" id="UP000316584">
    <property type="component" value="Chromosome"/>
</dbReference>
<dbReference type="RefSeq" id="WP_144890465.1">
    <property type="nucleotide sequence ID" value="NZ_CP042218.1"/>
</dbReference>
<organism evidence="2 3">
    <name type="scientific">Luteimonas granuli</name>
    <dbReference type="NCBI Taxonomy" id="1176533"/>
    <lineage>
        <taxon>Bacteria</taxon>
        <taxon>Pseudomonadati</taxon>
        <taxon>Pseudomonadota</taxon>
        <taxon>Gammaproteobacteria</taxon>
        <taxon>Lysobacterales</taxon>
        <taxon>Lysobacteraceae</taxon>
        <taxon>Luteimonas</taxon>
    </lineage>
</organism>
<dbReference type="GO" id="GO:0015969">
    <property type="term" value="P:guanosine tetraphosphate metabolic process"/>
    <property type="evidence" value="ECO:0007669"/>
    <property type="project" value="InterPro"/>
</dbReference>
<sequence length="365" mass="41790">MTLHASKKNSRSRVDKAGRELVAAAESSEVPEDSLAIINNWRSFHTFPLNSITVVLKQKARRIQNDALVVQRLKRARSILGKLVREQSMRLTQMQDIGGCRAVFSSIESVYRLKESYLDNKGQYEVVHIDDYIRAPKQSGYRSLHLVLKYKSKKYPQYDNLLLEVQARTLTQHAWATAVETVGAVLGQALKSSEGEDAWLSYFQNASLALEYVEKPIFTTIIPQSLGTIARNLAALDKKLQVAKKLNSYRDALRATENTALRKDGYFLLILLPAQPELQIFYFAKRNAEDAYREYERYERLLPLQPDEPQLPLFPDLANYTGAQAVLVGAESFKSLRDSYPNYYLDTEHFLNNVESFVRKYRRAP</sequence>
<gene>
    <name evidence="2" type="ORF">FPZ22_03700</name>
</gene>
<dbReference type="PANTHER" id="PTHR47837">
    <property type="entry name" value="GTP PYROPHOSPHOKINASE YJBM"/>
    <property type="match status" value="1"/>
</dbReference>
<dbReference type="Gene3D" id="3.30.460.10">
    <property type="entry name" value="Beta Polymerase, domain 2"/>
    <property type="match status" value="1"/>
</dbReference>
<dbReference type="InterPro" id="IPR052366">
    <property type="entry name" value="GTP_Pyrophosphokinase"/>
</dbReference>
<evidence type="ECO:0000313" key="3">
    <source>
        <dbReference type="Proteomes" id="UP000316584"/>
    </source>
</evidence>
<protein>
    <recommendedName>
        <fullName evidence="1">RelA/SpoT domain-containing protein</fullName>
    </recommendedName>
</protein>
<dbReference type="EMBL" id="CP042218">
    <property type="protein sequence ID" value="QDW66101.1"/>
    <property type="molecule type" value="Genomic_DNA"/>
</dbReference>
<feature type="domain" description="RelA/SpoT" evidence="1">
    <location>
        <begin position="71"/>
        <end position="190"/>
    </location>
</feature>
<proteinExistence type="predicted"/>